<accession>A0A1Y1HZM9</accession>
<evidence type="ECO:0008006" key="4">
    <source>
        <dbReference type="Google" id="ProtNLM"/>
    </source>
</evidence>
<dbReference type="AlphaFoldDB" id="A0A1Y1HZM9"/>
<keyword evidence="3" id="KW-1185">Reference proteome</keyword>
<dbReference type="STRING" id="105231.A0A1Y1HZM9"/>
<dbReference type="Pfam" id="PF11016">
    <property type="entry name" value="DUF2854"/>
    <property type="match status" value="1"/>
</dbReference>
<gene>
    <name evidence="2" type="ORF">KFL_001770260</name>
</gene>
<feature type="transmembrane region" description="Helical" evidence="1">
    <location>
        <begin position="113"/>
        <end position="132"/>
    </location>
</feature>
<dbReference type="PANTHER" id="PTHR35551:SF1">
    <property type="entry name" value="ACCLIMATION OF PHOTOSYNTHESIS TO ENVIRONMENT"/>
    <property type="match status" value="1"/>
</dbReference>
<dbReference type="OrthoDB" id="1882189at2759"/>
<keyword evidence="1" id="KW-1133">Transmembrane helix</keyword>
<sequence>MAASLSAAAGISPCFSPCARQHAAASSESLAASSLPLRHASSCCIAPSLGLPAKGRGALGSRSNAGKLRRPARVVVAQAGETGVTSSTGVTSKGKEIVPDNDFNVAKVSFGTVGAFLGVGLLTFGFGSYFQLTPGGDFSALLLTYGFPLFLIGCALKYAELKPVPLISYADAYALRSSQATPILEQVRNDVTRYRYGDEQHLEEALKRIFRYGQGGGISRRDAPVLTAIREEVQNGRYTLALIFDSKLSKEQWEEKQAKFTSFFGPGVTADILEAGNNVFEVKLVADGGPK</sequence>
<dbReference type="EMBL" id="DF237126">
    <property type="protein sequence ID" value="GAQ84140.1"/>
    <property type="molecule type" value="Genomic_DNA"/>
</dbReference>
<keyword evidence="1" id="KW-0472">Membrane</keyword>
<feature type="transmembrane region" description="Helical" evidence="1">
    <location>
        <begin position="138"/>
        <end position="159"/>
    </location>
</feature>
<dbReference type="PANTHER" id="PTHR35551">
    <property type="match status" value="1"/>
</dbReference>
<evidence type="ECO:0000313" key="3">
    <source>
        <dbReference type="Proteomes" id="UP000054558"/>
    </source>
</evidence>
<protein>
    <recommendedName>
        <fullName evidence="4">Thylakoid membrane protein slr0575</fullName>
    </recommendedName>
</protein>
<evidence type="ECO:0000256" key="1">
    <source>
        <dbReference type="SAM" id="Phobius"/>
    </source>
</evidence>
<keyword evidence="1" id="KW-0812">Transmembrane</keyword>
<dbReference type="Proteomes" id="UP000054558">
    <property type="component" value="Unassembled WGS sequence"/>
</dbReference>
<dbReference type="InterPro" id="IPR021275">
    <property type="entry name" value="DUF2854"/>
</dbReference>
<evidence type="ECO:0000313" key="2">
    <source>
        <dbReference type="EMBL" id="GAQ84140.1"/>
    </source>
</evidence>
<name>A0A1Y1HZM9_KLENI</name>
<dbReference type="OMA" id="TRWRYGQ"/>
<proteinExistence type="predicted"/>
<reference evidence="2 3" key="1">
    <citation type="journal article" date="2014" name="Nat. Commun.">
        <title>Klebsormidium flaccidum genome reveals primary factors for plant terrestrial adaptation.</title>
        <authorList>
            <person name="Hori K."/>
            <person name="Maruyama F."/>
            <person name="Fujisawa T."/>
            <person name="Togashi T."/>
            <person name="Yamamoto N."/>
            <person name="Seo M."/>
            <person name="Sato S."/>
            <person name="Yamada T."/>
            <person name="Mori H."/>
            <person name="Tajima N."/>
            <person name="Moriyama T."/>
            <person name="Ikeuchi M."/>
            <person name="Watanabe M."/>
            <person name="Wada H."/>
            <person name="Kobayashi K."/>
            <person name="Saito M."/>
            <person name="Masuda T."/>
            <person name="Sasaki-Sekimoto Y."/>
            <person name="Mashiguchi K."/>
            <person name="Awai K."/>
            <person name="Shimojima M."/>
            <person name="Masuda S."/>
            <person name="Iwai M."/>
            <person name="Nobusawa T."/>
            <person name="Narise T."/>
            <person name="Kondo S."/>
            <person name="Saito H."/>
            <person name="Sato R."/>
            <person name="Murakawa M."/>
            <person name="Ihara Y."/>
            <person name="Oshima-Yamada Y."/>
            <person name="Ohtaka K."/>
            <person name="Satoh M."/>
            <person name="Sonobe K."/>
            <person name="Ishii M."/>
            <person name="Ohtani R."/>
            <person name="Kanamori-Sato M."/>
            <person name="Honoki R."/>
            <person name="Miyazaki D."/>
            <person name="Mochizuki H."/>
            <person name="Umetsu J."/>
            <person name="Higashi K."/>
            <person name="Shibata D."/>
            <person name="Kamiya Y."/>
            <person name="Sato N."/>
            <person name="Nakamura Y."/>
            <person name="Tabata S."/>
            <person name="Ida S."/>
            <person name="Kurokawa K."/>
            <person name="Ohta H."/>
        </authorList>
    </citation>
    <scope>NUCLEOTIDE SEQUENCE [LARGE SCALE GENOMIC DNA]</scope>
    <source>
        <strain evidence="2 3">NIES-2285</strain>
    </source>
</reference>
<organism evidence="2 3">
    <name type="scientific">Klebsormidium nitens</name>
    <name type="common">Green alga</name>
    <name type="synonym">Ulothrix nitens</name>
    <dbReference type="NCBI Taxonomy" id="105231"/>
    <lineage>
        <taxon>Eukaryota</taxon>
        <taxon>Viridiplantae</taxon>
        <taxon>Streptophyta</taxon>
        <taxon>Klebsormidiophyceae</taxon>
        <taxon>Klebsormidiales</taxon>
        <taxon>Klebsormidiaceae</taxon>
        <taxon>Klebsormidium</taxon>
    </lineage>
</organism>